<reference evidence="4" key="1">
    <citation type="journal article" date="2019" name="Int. J. Syst. Evol. Microbiol.">
        <title>The Global Catalogue of Microorganisms (GCM) 10K type strain sequencing project: providing services to taxonomists for standard genome sequencing and annotation.</title>
        <authorList>
            <consortium name="The Broad Institute Genomics Platform"/>
            <consortium name="The Broad Institute Genome Sequencing Center for Infectious Disease"/>
            <person name="Wu L."/>
            <person name="Ma J."/>
        </authorList>
    </citation>
    <scope>NUCLEOTIDE SEQUENCE [LARGE SCALE GENOMIC DNA]</scope>
    <source>
        <strain evidence="4">JCM 17738</strain>
    </source>
</reference>
<dbReference type="InterPro" id="IPR012349">
    <property type="entry name" value="Split_barrel_FMN-bd"/>
</dbReference>
<organism evidence="3 4">
    <name type="scientific">Ornithinibacter aureus</name>
    <dbReference type="NCBI Taxonomy" id="622664"/>
    <lineage>
        <taxon>Bacteria</taxon>
        <taxon>Bacillati</taxon>
        <taxon>Actinomycetota</taxon>
        <taxon>Actinomycetes</taxon>
        <taxon>Micrococcales</taxon>
        <taxon>Intrasporangiaceae</taxon>
        <taxon>Ornithinibacter</taxon>
    </lineage>
</organism>
<dbReference type="InterPro" id="IPR002563">
    <property type="entry name" value="Flavin_Rdtase-like_dom"/>
</dbReference>
<dbReference type="Proteomes" id="UP001500390">
    <property type="component" value="Unassembled WGS sequence"/>
</dbReference>
<dbReference type="EMBL" id="BAABFX010000045">
    <property type="protein sequence ID" value="GAA4402100.1"/>
    <property type="molecule type" value="Genomic_DNA"/>
</dbReference>
<dbReference type="InterPro" id="IPR050268">
    <property type="entry name" value="NADH-dep_flavin_reductase"/>
</dbReference>
<name>A0ABP8K836_9MICO</name>
<keyword evidence="4" id="KW-1185">Reference proteome</keyword>
<dbReference type="Pfam" id="PF01613">
    <property type="entry name" value="Flavin_Reduct"/>
    <property type="match status" value="1"/>
</dbReference>
<feature type="domain" description="Flavin reductase like" evidence="2">
    <location>
        <begin position="15"/>
        <end position="163"/>
    </location>
</feature>
<evidence type="ECO:0000259" key="2">
    <source>
        <dbReference type="SMART" id="SM00903"/>
    </source>
</evidence>
<dbReference type="PANTHER" id="PTHR30466:SF1">
    <property type="entry name" value="FMN REDUCTASE (NADH) RUTF"/>
    <property type="match status" value="1"/>
</dbReference>
<comment type="caution">
    <text evidence="3">The sequence shown here is derived from an EMBL/GenBank/DDBJ whole genome shotgun (WGS) entry which is preliminary data.</text>
</comment>
<dbReference type="SUPFAM" id="SSF50475">
    <property type="entry name" value="FMN-binding split barrel"/>
    <property type="match status" value="1"/>
</dbReference>
<sequence>MSEHDLDPAQFRLAMGRLASGVTVLTTTTDGHDHAMTADTLTSVSLDPILVLVCVENETRWLAAVEQAGVFGVSVLSAEQRALAQWFATPGRPLHGQLDRAPHRRGPHTNMALLDGALMHLECRVTASHPAGDHLIVVAEVLSITLPDDVGPALVHFRGSYGSIA</sequence>
<keyword evidence="1" id="KW-0560">Oxidoreductase</keyword>
<protein>
    <submittedName>
        <fullName evidence="3">Flavin reductase family protein</fullName>
    </submittedName>
</protein>
<dbReference type="Gene3D" id="2.30.110.10">
    <property type="entry name" value="Electron Transport, Fmn-binding Protein, Chain A"/>
    <property type="match status" value="1"/>
</dbReference>
<accession>A0ABP8K836</accession>
<gene>
    <name evidence="3" type="ORF">GCM10023153_30920</name>
</gene>
<evidence type="ECO:0000256" key="1">
    <source>
        <dbReference type="ARBA" id="ARBA00023002"/>
    </source>
</evidence>
<proteinExistence type="predicted"/>
<dbReference type="RefSeq" id="WP_246196835.1">
    <property type="nucleotide sequence ID" value="NZ_BAABFX010000045.1"/>
</dbReference>
<dbReference type="PANTHER" id="PTHR30466">
    <property type="entry name" value="FLAVIN REDUCTASE"/>
    <property type="match status" value="1"/>
</dbReference>
<dbReference type="SMART" id="SM00903">
    <property type="entry name" value="Flavin_Reduct"/>
    <property type="match status" value="1"/>
</dbReference>
<evidence type="ECO:0000313" key="4">
    <source>
        <dbReference type="Proteomes" id="UP001500390"/>
    </source>
</evidence>
<evidence type="ECO:0000313" key="3">
    <source>
        <dbReference type="EMBL" id="GAA4402100.1"/>
    </source>
</evidence>